<comment type="caution">
    <text evidence="2">The sequence shown here is derived from an EMBL/GenBank/DDBJ whole genome shotgun (WGS) entry which is preliminary data.</text>
</comment>
<proteinExistence type="predicted"/>
<name>A0A8H4IIV5_9PEZI</name>
<evidence type="ECO:0000313" key="3">
    <source>
        <dbReference type="Proteomes" id="UP000572817"/>
    </source>
</evidence>
<sequence>MFDRELASIEEMERLEKEDRDARRAAGEDVPTPERSPSPPVEAPPADSVAGVALSSGVELWIDPSFWGDPVSAGGQGFGDGTL</sequence>
<dbReference type="Proteomes" id="UP000572817">
    <property type="component" value="Unassembled WGS sequence"/>
</dbReference>
<reference evidence="2" key="1">
    <citation type="submission" date="2020-04" db="EMBL/GenBank/DDBJ databases">
        <title>Genome Assembly and Annotation of Botryosphaeria dothidea sdau 11-99, a Latent Pathogen of Apple Fruit Ring Rot in China.</title>
        <authorList>
            <person name="Yu C."/>
            <person name="Diao Y."/>
            <person name="Lu Q."/>
            <person name="Zhao J."/>
            <person name="Cui S."/>
            <person name="Peng C."/>
            <person name="He B."/>
            <person name="Liu H."/>
        </authorList>
    </citation>
    <scope>NUCLEOTIDE SEQUENCE [LARGE SCALE GENOMIC DNA]</scope>
    <source>
        <strain evidence="2">Sdau11-99</strain>
    </source>
</reference>
<evidence type="ECO:0000256" key="1">
    <source>
        <dbReference type="SAM" id="MobiDB-lite"/>
    </source>
</evidence>
<feature type="region of interest" description="Disordered" evidence="1">
    <location>
        <begin position="1"/>
        <end position="50"/>
    </location>
</feature>
<dbReference type="EMBL" id="WWBZ02000073">
    <property type="protein sequence ID" value="KAF4301890.1"/>
    <property type="molecule type" value="Genomic_DNA"/>
</dbReference>
<feature type="compositionally biased region" description="Basic and acidic residues" evidence="1">
    <location>
        <begin position="1"/>
        <end position="27"/>
    </location>
</feature>
<organism evidence="2 3">
    <name type="scientific">Botryosphaeria dothidea</name>
    <dbReference type="NCBI Taxonomy" id="55169"/>
    <lineage>
        <taxon>Eukaryota</taxon>
        <taxon>Fungi</taxon>
        <taxon>Dikarya</taxon>
        <taxon>Ascomycota</taxon>
        <taxon>Pezizomycotina</taxon>
        <taxon>Dothideomycetes</taxon>
        <taxon>Dothideomycetes incertae sedis</taxon>
        <taxon>Botryosphaeriales</taxon>
        <taxon>Botryosphaeriaceae</taxon>
        <taxon>Botryosphaeria</taxon>
    </lineage>
</organism>
<protein>
    <submittedName>
        <fullName evidence="2">Uncharacterized protein</fullName>
    </submittedName>
</protein>
<feature type="compositionally biased region" description="Pro residues" evidence="1">
    <location>
        <begin position="34"/>
        <end position="43"/>
    </location>
</feature>
<keyword evidence="3" id="KW-1185">Reference proteome</keyword>
<evidence type="ECO:0000313" key="2">
    <source>
        <dbReference type="EMBL" id="KAF4301890.1"/>
    </source>
</evidence>
<gene>
    <name evidence="2" type="ORF">GTA08_BOTSDO10528</name>
</gene>
<dbReference type="AlphaFoldDB" id="A0A8H4IIV5"/>
<accession>A0A8H4IIV5</accession>